<dbReference type="AlphaFoldDB" id="A0A6N4X6K1"/>
<name>A0A6N4X6K1_9FLAO</name>
<feature type="chain" id="PRO_5027060650" description="Lipoprotein" evidence="1">
    <location>
        <begin position="22"/>
        <end position="104"/>
    </location>
</feature>
<dbReference type="Proteomes" id="UP000445144">
    <property type="component" value="Unassembled WGS sequence"/>
</dbReference>
<gene>
    <name evidence="2" type="ORF">CHRY9293_01431</name>
</gene>
<keyword evidence="1" id="KW-0732">Signal</keyword>
<evidence type="ECO:0000313" key="3">
    <source>
        <dbReference type="Proteomes" id="UP000445144"/>
    </source>
</evidence>
<accession>A0A6N4X6K1</accession>
<evidence type="ECO:0000313" key="2">
    <source>
        <dbReference type="EMBL" id="CAA7195200.1"/>
    </source>
</evidence>
<sequence length="104" mass="12193">MKTKISSLLIVILLLSCGSNPQNYFNNLLDNVQIGMSESDFKSKVQDEQLVKSDQNVSIYKVEKRTYNDLHGWRSDHRFFYFINNKLSQIDQGERAVDYRIKVD</sequence>
<keyword evidence="3" id="KW-1185">Reference proteome</keyword>
<feature type="signal peptide" evidence="1">
    <location>
        <begin position="1"/>
        <end position="21"/>
    </location>
</feature>
<evidence type="ECO:0008006" key="4">
    <source>
        <dbReference type="Google" id="ProtNLM"/>
    </source>
</evidence>
<organism evidence="2 3">
    <name type="scientific">Chryseobacterium potabilaquae</name>
    <dbReference type="NCBI Taxonomy" id="2675057"/>
    <lineage>
        <taxon>Bacteria</taxon>
        <taxon>Pseudomonadati</taxon>
        <taxon>Bacteroidota</taxon>
        <taxon>Flavobacteriia</taxon>
        <taxon>Flavobacteriales</taxon>
        <taxon>Weeksellaceae</taxon>
        <taxon>Chryseobacterium group</taxon>
        <taxon>Chryseobacterium</taxon>
    </lineage>
</organism>
<protein>
    <recommendedName>
        <fullName evidence="4">Lipoprotein</fullName>
    </recommendedName>
</protein>
<proteinExistence type="predicted"/>
<dbReference type="RefSeq" id="WP_162032357.1">
    <property type="nucleotide sequence ID" value="NZ_CACVBR010000009.1"/>
</dbReference>
<reference evidence="2 3" key="1">
    <citation type="submission" date="2020-01" db="EMBL/GenBank/DDBJ databases">
        <authorList>
            <person name="Rodrigo-Torres L."/>
            <person name="Arahal R. D."/>
            <person name="Lucena T."/>
        </authorList>
    </citation>
    <scope>NUCLEOTIDE SEQUENCE [LARGE SCALE GENOMIC DNA]</scope>
    <source>
        <strain evidence="2 3">CECT 9293</strain>
    </source>
</reference>
<dbReference type="PROSITE" id="PS51257">
    <property type="entry name" value="PROKAR_LIPOPROTEIN"/>
    <property type="match status" value="1"/>
</dbReference>
<evidence type="ECO:0000256" key="1">
    <source>
        <dbReference type="SAM" id="SignalP"/>
    </source>
</evidence>
<dbReference type="EMBL" id="CACVBR010000009">
    <property type="protein sequence ID" value="CAA7195200.1"/>
    <property type="molecule type" value="Genomic_DNA"/>
</dbReference>